<name>A0A1L9SFY2_9EURO</name>
<dbReference type="RefSeq" id="XP_022580548.1">
    <property type="nucleotide sequence ID" value="XM_022727587.1"/>
</dbReference>
<dbReference type="GeneID" id="34614051"/>
<dbReference type="AlphaFoldDB" id="A0A1L9SFY2"/>
<accession>A0A1L9SFY2</accession>
<protein>
    <submittedName>
        <fullName evidence="1">Uncharacterized protein</fullName>
    </submittedName>
</protein>
<gene>
    <name evidence="1" type="ORF">ASPZODRAFT_2038743</name>
</gene>
<dbReference type="OrthoDB" id="4503771at2759"/>
<dbReference type="EMBL" id="KV878343">
    <property type="protein sequence ID" value="OJJ46038.1"/>
    <property type="molecule type" value="Genomic_DNA"/>
</dbReference>
<evidence type="ECO:0000313" key="2">
    <source>
        <dbReference type="Proteomes" id="UP000184188"/>
    </source>
</evidence>
<keyword evidence="2" id="KW-1185">Reference proteome</keyword>
<proteinExistence type="predicted"/>
<evidence type="ECO:0000313" key="1">
    <source>
        <dbReference type="EMBL" id="OJJ46038.1"/>
    </source>
</evidence>
<dbReference type="VEuPathDB" id="FungiDB:ASPZODRAFT_2038743"/>
<organism evidence="1 2">
    <name type="scientific">Penicilliopsis zonata CBS 506.65</name>
    <dbReference type="NCBI Taxonomy" id="1073090"/>
    <lineage>
        <taxon>Eukaryota</taxon>
        <taxon>Fungi</taxon>
        <taxon>Dikarya</taxon>
        <taxon>Ascomycota</taxon>
        <taxon>Pezizomycotina</taxon>
        <taxon>Eurotiomycetes</taxon>
        <taxon>Eurotiomycetidae</taxon>
        <taxon>Eurotiales</taxon>
        <taxon>Aspergillaceae</taxon>
        <taxon>Penicilliopsis</taxon>
    </lineage>
</organism>
<dbReference type="Proteomes" id="UP000184188">
    <property type="component" value="Unassembled WGS sequence"/>
</dbReference>
<sequence length="196" mass="21502">MTCHCPLESINLLSDLGRLTVLDLAAVLNLLNRVHLHGASVFSCAECTEKKAKSMTAASTQSAVHTLCAIVEACLPLLEGVCTTYNINVSVNVNVHNINLTNRMEMSMNRIDMNGTFDDMIFVDSLPTLVLQSKARLGQLEIEGGEMLLLVRIVVGRNLLLLAEMLERVRKIDTRGGEVEGLIRRCVLMMEGVGYS</sequence>
<reference evidence="2" key="1">
    <citation type="journal article" date="2017" name="Genome Biol.">
        <title>Comparative genomics reveals high biological diversity and specific adaptations in the industrially and medically important fungal genus Aspergillus.</title>
        <authorList>
            <person name="de Vries R.P."/>
            <person name="Riley R."/>
            <person name="Wiebenga A."/>
            <person name="Aguilar-Osorio G."/>
            <person name="Amillis S."/>
            <person name="Uchima C.A."/>
            <person name="Anderluh G."/>
            <person name="Asadollahi M."/>
            <person name="Askin M."/>
            <person name="Barry K."/>
            <person name="Battaglia E."/>
            <person name="Bayram O."/>
            <person name="Benocci T."/>
            <person name="Braus-Stromeyer S.A."/>
            <person name="Caldana C."/>
            <person name="Canovas D."/>
            <person name="Cerqueira G.C."/>
            <person name="Chen F."/>
            <person name="Chen W."/>
            <person name="Choi C."/>
            <person name="Clum A."/>
            <person name="Dos Santos R.A."/>
            <person name="Damasio A.R."/>
            <person name="Diallinas G."/>
            <person name="Emri T."/>
            <person name="Fekete E."/>
            <person name="Flipphi M."/>
            <person name="Freyberg S."/>
            <person name="Gallo A."/>
            <person name="Gournas C."/>
            <person name="Habgood R."/>
            <person name="Hainaut M."/>
            <person name="Harispe M.L."/>
            <person name="Henrissat B."/>
            <person name="Hilden K.S."/>
            <person name="Hope R."/>
            <person name="Hossain A."/>
            <person name="Karabika E."/>
            <person name="Karaffa L."/>
            <person name="Karanyi Z."/>
            <person name="Krasevec N."/>
            <person name="Kuo A."/>
            <person name="Kusch H."/>
            <person name="LaButti K."/>
            <person name="Lagendijk E.L."/>
            <person name="Lapidus A."/>
            <person name="Levasseur A."/>
            <person name="Lindquist E."/>
            <person name="Lipzen A."/>
            <person name="Logrieco A.F."/>
            <person name="MacCabe A."/>
            <person name="Maekelae M.R."/>
            <person name="Malavazi I."/>
            <person name="Melin P."/>
            <person name="Meyer V."/>
            <person name="Mielnichuk N."/>
            <person name="Miskei M."/>
            <person name="Molnar A.P."/>
            <person name="Mule G."/>
            <person name="Ngan C.Y."/>
            <person name="Orejas M."/>
            <person name="Orosz E."/>
            <person name="Ouedraogo J.P."/>
            <person name="Overkamp K.M."/>
            <person name="Park H.-S."/>
            <person name="Perrone G."/>
            <person name="Piumi F."/>
            <person name="Punt P.J."/>
            <person name="Ram A.F."/>
            <person name="Ramon A."/>
            <person name="Rauscher S."/>
            <person name="Record E."/>
            <person name="Riano-Pachon D.M."/>
            <person name="Robert V."/>
            <person name="Roehrig J."/>
            <person name="Ruller R."/>
            <person name="Salamov A."/>
            <person name="Salih N.S."/>
            <person name="Samson R.A."/>
            <person name="Sandor E."/>
            <person name="Sanguinetti M."/>
            <person name="Schuetze T."/>
            <person name="Sepcic K."/>
            <person name="Shelest E."/>
            <person name="Sherlock G."/>
            <person name="Sophianopoulou V."/>
            <person name="Squina F.M."/>
            <person name="Sun H."/>
            <person name="Susca A."/>
            <person name="Todd R.B."/>
            <person name="Tsang A."/>
            <person name="Unkles S.E."/>
            <person name="van de Wiele N."/>
            <person name="van Rossen-Uffink D."/>
            <person name="Oliveira J.V."/>
            <person name="Vesth T.C."/>
            <person name="Visser J."/>
            <person name="Yu J.-H."/>
            <person name="Zhou M."/>
            <person name="Andersen M.R."/>
            <person name="Archer D.B."/>
            <person name="Baker S.E."/>
            <person name="Benoit I."/>
            <person name="Brakhage A.A."/>
            <person name="Braus G.H."/>
            <person name="Fischer R."/>
            <person name="Frisvad J.C."/>
            <person name="Goldman G.H."/>
            <person name="Houbraken J."/>
            <person name="Oakley B."/>
            <person name="Pocsi I."/>
            <person name="Scazzocchio C."/>
            <person name="Seiboth B."/>
            <person name="vanKuyk P.A."/>
            <person name="Wortman J."/>
            <person name="Dyer P.S."/>
            <person name="Grigoriev I.V."/>
        </authorList>
    </citation>
    <scope>NUCLEOTIDE SEQUENCE [LARGE SCALE GENOMIC DNA]</scope>
    <source>
        <strain evidence="2">CBS 506.65</strain>
    </source>
</reference>